<name>A0AAI9U8H4_9PEZI</name>
<dbReference type="EMBL" id="MLGG01000035">
    <property type="protein sequence ID" value="KAK1453709.1"/>
    <property type="molecule type" value="Genomic_DNA"/>
</dbReference>
<reference evidence="1 2" key="1">
    <citation type="submission" date="2016-10" db="EMBL/GenBank/DDBJ databases">
        <title>The genome sequence of Colletotrichum fioriniae PJ7.</title>
        <authorList>
            <person name="Baroncelli R."/>
        </authorList>
    </citation>
    <scope>NUCLEOTIDE SEQUENCE [LARGE SCALE GENOMIC DNA]</scope>
    <source>
        <strain evidence="1">Col 31</strain>
    </source>
</reference>
<dbReference type="AlphaFoldDB" id="A0AAI9U8H4"/>
<protein>
    <submittedName>
        <fullName evidence="1">Uncharacterized protein</fullName>
    </submittedName>
</protein>
<gene>
    <name evidence="1" type="ORF">CMEL01_05368</name>
</gene>
<proteinExistence type="predicted"/>
<keyword evidence="2" id="KW-1185">Reference proteome</keyword>
<sequence>MGLGGHELGCKCRVQVEVQEHLGVCLLSIWRLAVPSVLPLSVSLNLYLSLSTECRPVVSHTPPPRLPIWSPRYFVLRTLLRTPRPFIYILLCPPTSHP</sequence>
<evidence type="ECO:0000313" key="2">
    <source>
        <dbReference type="Proteomes" id="UP001239795"/>
    </source>
</evidence>
<evidence type="ECO:0000313" key="1">
    <source>
        <dbReference type="EMBL" id="KAK1453709.1"/>
    </source>
</evidence>
<accession>A0AAI9U8H4</accession>
<comment type="caution">
    <text evidence="1">The sequence shown here is derived from an EMBL/GenBank/DDBJ whole genome shotgun (WGS) entry which is preliminary data.</text>
</comment>
<dbReference type="Proteomes" id="UP001239795">
    <property type="component" value="Unassembled WGS sequence"/>
</dbReference>
<organism evidence="1 2">
    <name type="scientific">Colletotrichum melonis</name>
    <dbReference type="NCBI Taxonomy" id="1209925"/>
    <lineage>
        <taxon>Eukaryota</taxon>
        <taxon>Fungi</taxon>
        <taxon>Dikarya</taxon>
        <taxon>Ascomycota</taxon>
        <taxon>Pezizomycotina</taxon>
        <taxon>Sordariomycetes</taxon>
        <taxon>Hypocreomycetidae</taxon>
        <taxon>Glomerellales</taxon>
        <taxon>Glomerellaceae</taxon>
        <taxon>Colletotrichum</taxon>
        <taxon>Colletotrichum acutatum species complex</taxon>
    </lineage>
</organism>